<reference evidence="2 3" key="1">
    <citation type="journal article" date="2014" name="Genome Announc.">
        <title>Draft genome sequence of Sclerotinia borealis, a psychrophilic plant pathogenic fungus.</title>
        <authorList>
            <person name="Mardanov A.V."/>
            <person name="Beletsky A.V."/>
            <person name="Kadnikov V.V."/>
            <person name="Ignatov A.N."/>
            <person name="Ravin N.V."/>
        </authorList>
    </citation>
    <scope>NUCLEOTIDE SEQUENCE [LARGE SCALE GENOMIC DNA]</scope>
    <source>
        <strain evidence="3">F-4157</strain>
    </source>
</reference>
<gene>
    <name evidence="2" type="ORF">SBOR_4334</name>
</gene>
<dbReference type="OrthoDB" id="3560585at2759"/>
<dbReference type="HOGENOM" id="CLU_1008878_0_0_1"/>
<feature type="compositionally biased region" description="Basic and acidic residues" evidence="1">
    <location>
        <begin position="59"/>
        <end position="68"/>
    </location>
</feature>
<organism evidence="2 3">
    <name type="scientific">Sclerotinia borealis (strain F-4128)</name>
    <dbReference type="NCBI Taxonomy" id="1432307"/>
    <lineage>
        <taxon>Eukaryota</taxon>
        <taxon>Fungi</taxon>
        <taxon>Dikarya</taxon>
        <taxon>Ascomycota</taxon>
        <taxon>Pezizomycotina</taxon>
        <taxon>Leotiomycetes</taxon>
        <taxon>Helotiales</taxon>
        <taxon>Sclerotiniaceae</taxon>
        <taxon>Sclerotinia</taxon>
    </lineage>
</organism>
<evidence type="ECO:0000313" key="3">
    <source>
        <dbReference type="Proteomes" id="UP000019487"/>
    </source>
</evidence>
<feature type="compositionally biased region" description="Low complexity" evidence="1">
    <location>
        <begin position="1"/>
        <end position="11"/>
    </location>
</feature>
<dbReference type="AlphaFoldDB" id="W9CLA2"/>
<dbReference type="EMBL" id="AYSA01000195">
    <property type="protein sequence ID" value="ESZ95280.1"/>
    <property type="molecule type" value="Genomic_DNA"/>
</dbReference>
<dbReference type="STRING" id="1432307.W9CLA2"/>
<accession>W9CLA2</accession>
<evidence type="ECO:0000313" key="2">
    <source>
        <dbReference type="EMBL" id="ESZ95280.1"/>
    </source>
</evidence>
<evidence type="ECO:0000256" key="1">
    <source>
        <dbReference type="SAM" id="MobiDB-lite"/>
    </source>
</evidence>
<dbReference type="Proteomes" id="UP000019487">
    <property type="component" value="Unassembled WGS sequence"/>
</dbReference>
<proteinExistence type="predicted"/>
<feature type="region of interest" description="Disordered" evidence="1">
    <location>
        <begin position="1"/>
        <end position="68"/>
    </location>
</feature>
<sequence length="276" mass="32742">MSQSGSGSNSSPDFKGDSDVATKPSSKSKFKALKKALGFGKKGEMSDREKRKREKKRMKNEIKQEKANFKRWQKEKNIERGREQYSYLQDLRRKSLRLDLYNVEDLKIRALKEMEIRWRVEDELAKGELEDRLRRLKSKEQHQISTANKGEQLRGQESKVTDEISTEEAKSLLRQSPKKSSKLPVVSGEIKPMPSKMRMMMSWDNECCKEWIWDYLEDHYGKYGDRSYLRYQVKHTNWFRGQGMFEMTEEEWEDWLGYPGVLVYWRLQSISVEEGP</sequence>
<name>W9CLA2_SCLBF</name>
<protein>
    <submittedName>
        <fullName evidence="2">Uncharacterized protein</fullName>
    </submittedName>
</protein>
<comment type="caution">
    <text evidence="2">The sequence shown here is derived from an EMBL/GenBank/DDBJ whole genome shotgun (WGS) entry which is preliminary data.</text>
</comment>
<feature type="compositionally biased region" description="Basic and acidic residues" evidence="1">
    <location>
        <begin position="151"/>
        <end position="171"/>
    </location>
</feature>
<keyword evidence="3" id="KW-1185">Reference proteome</keyword>
<feature type="region of interest" description="Disordered" evidence="1">
    <location>
        <begin position="137"/>
        <end position="187"/>
    </location>
</feature>